<keyword evidence="1" id="KW-1133">Transmembrane helix</keyword>
<feature type="transmembrane region" description="Helical" evidence="1">
    <location>
        <begin position="130"/>
        <end position="147"/>
    </location>
</feature>
<feature type="transmembrane region" description="Helical" evidence="1">
    <location>
        <begin position="153"/>
        <end position="171"/>
    </location>
</feature>
<evidence type="ECO:0000313" key="4">
    <source>
        <dbReference type="Proteomes" id="UP000054874"/>
    </source>
</evidence>
<dbReference type="InterPro" id="IPR006675">
    <property type="entry name" value="HDIG_dom"/>
</dbReference>
<protein>
    <recommendedName>
        <fullName evidence="2">HD domain-containing protein</fullName>
    </recommendedName>
</protein>
<dbReference type="EMBL" id="LNAM01000149">
    <property type="protein sequence ID" value="KSV59258.1"/>
    <property type="molecule type" value="Genomic_DNA"/>
</dbReference>
<dbReference type="InterPro" id="IPR006674">
    <property type="entry name" value="HD_domain"/>
</dbReference>
<sequence>MRLKKELFSIFLILATLLGMAGFALTKDTVWTELIKPYGMTMALLFVFTSFLRNDKLSDIWNRNQMLLGCICYLFSVLLISLLPEAYLFNWWIAGPVVAALYIHLYFGLAMQGILTLLLCGLYGYSIENLIFYGIIGTILCVLTRYMTTLISFFYVLIIALSSNLTLIFIMNNLAWKQSTSKSAIYSLFSTLVVVAAAYLLHHGVKEEPVQLGERVEKAETVLAEETSQEERILEILSESFPLRKRLLEYSESLYAHSLHISSLAQEAALCIGCRDKVVQAGGLYHEIGRIAGRDYIEEGVKLGVEFDLPQPVIDIIRQHNSKYEKPQSVEAAVVMITDSIVSTIEYMEKEQKGKNVQVSAAKIIEQIFDIRFKKGTLDESGMDIRNYKKLKEFFQNEYSKGAKA</sequence>
<comment type="caution">
    <text evidence="3">The sequence shown here is derived from an EMBL/GenBank/DDBJ whole genome shotgun (WGS) entry which is preliminary data.</text>
</comment>
<dbReference type="InterPro" id="IPR052722">
    <property type="entry name" value="PgpH_phosphodiesterase"/>
</dbReference>
<reference evidence="3 4" key="1">
    <citation type="submission" date="2015-11" db="EMBL/GenBank/DDBJ databases">
        <title>Butyribacter intestini gen. nov., sp. nov., a butyric acid-producing bacterium of the family Lachnospiraceae isolated from the human faeces.</title>
        <authorList>
            <person name="Zou Y."/>
            <person name="Xue W."/>
            <person name="Luo G."/>
            <person name="Lv M."/>
        </authorList>
    </citation>
    <scope>NUCLEOTIDE SEQUENCE [LARGE SCALE GENOMIC DNA]</scope>
    <source>
        <strain evidence="3 4">ACET-33324</strain>
    </source>
</reference>
<gene>
    <name evidence="3" type="ORF">ASU35_09670</name>
</gene>
<dbReference type="Gene3D" id="1.10.3210.10">
    <property type="entry name" value="Hypothetical protein af1432"/>
    <property type="match status" value="1"/>
</dbReference>
<dbReference type="NCBIfam" id="TIGR00277">
    <property type="entry name" value="HDIG"/>
    <property type="match status" value="1"/>
</dbReference>
<feature type="transmembrane region" description="Helical" evidence="1">
    <location>
        <begin position="183"/>
        <end position="201"/>
    </location>
</feature>
<dbReference type="OrthoDB" id="9806952at2"/>
<keyword evidence="1" id="KW-0472">Membrane</keyword>
<evidence type="ECO:0000259" key="2">
    <source>
        <dbReference type="Pfam" id="PF01966"/>
    </source>
</evidence>
<feature type="transmembrane region" description="Helical" evidence="1">
    <location>
        <begin position="66"/>
        <end position="89"/>
    </location>
</feature>
<organism evidence="3 4">
    <name type="scientific">Acetivibrio ethanolgignens</name>
    <dbReference type="NCBI Taxonomy" id="290052"/>
    <lineage>
        <taxon>Bacteria</taxon>
        <taxon>Bacillati</taxon>
        <taxon>Bacillota</taxon>
        <taxon>Clostridia</taxon>
        <taxon>Eubacteriales</taxon>
        <taxon>Oscillospiraceae</taxon>
        <taxon>Acetivibrio</taxon>
    </lineage>
</organism>
<dbReference type="SUPFAM" id="SSF109604">
    <property type="entry name" value="HD-domain/PDEase-like"/>
    <property type="match status" value="1"/>
</dbReference>
<name>A0A0V8QFL6_9FIRM</name>
<feature type="domain" description="HD" evidence="2">
    <location>
        <begin position="255"/>
        <end position="341"/>
    </location>
</feature>
<dbReference type="Pfam" id="PF01966">
    <property type="entry name" value="HD"/>
    <property type="match status" value="1"/>
</dbReference>
<accession>A0A0V8QFL6</accession>
<keyword evidence="1" id="KW-0812">Transmembrane</keyword>
<feature type="transmembrane region" description="Helical" evidence="1">
    <location>
        <begin position="36"/>
        <end position="54"/>
    </location>
</feature>
<keyword evidence="4" id="KW-1185">Reference proteome</keyword>
<feature type="transmembrane region" description="Helical" evidence="1">
    <location>
        <begin position="101"/>
        <end position="123"/>
    </location>
</feature>
<evidence type="ECO:0000256" key="1">
    <source>
        <dbReference type="SAM" id="Phobius"/>
    </source>
</evidence>
<evidence type="ECO:0000313" key="3">
    <source>
        <dbReference type="EMBL" id="KSV59258.1"/>
    </source>
</evidence>
<proteinExistence type="predicted"/>
<dbReference type="AlphaFoldDB" id="A0A0V8QFL6"/>
<dbReference type="STRING" id="290052.ASU35_09670"/>
<dbReference type="PANTHER" id="PTHR36442:SF1">
    <property type="entry name" value="CYCLIC-DI-AMP PHOSPHODIESTERASE PGPH"/>
    <property type="match status" value="1"/>
</dbReference>
<dbReference type="PANTHER" id="PTHR36442">
    <property type="entry name" value="CYCLIC-DI-AMP PHOSPHODIESTERASE PGPH"/>
    <property type="match status" value="1"/>
</dbReference>
<dbReference type="Proteomes" id="UP000054874">
    <property type="component" value="Unassembled WGS sequence"/>
</dbReference>
<dbReference type="RefSeq" id="WP_058352488.1">
    <property type="nucleotide sequence ID" value="NZ_CABMMD010000149.1"/>
</dbReference>